<keyword evidence="1" id="KW-0808">Transferase</keyword>
<keyword evidence="9" id="KW-1185">Reference proteome</keyword>
<dbReference type="OMA" id="YIELAAM"/>
<evidence type="ECO:0000256" key="5">
    <source>
        <dbReference type="SAM" id="Phobius"/>
    </source>
</evidence>
<dbReference type="PROSITE" id="PS00108">
    <property type="entry name" value="PROTEIN_KINASE_ST"/>
    <property type="match status" value="1"/>
</dbReference>
<dbReference type="Gene3D" id="3.30.200.20">
    <property type="entry name" value="Phosphorylase Kinase, domain 1"/>
    <property type="match status" value="1"/>
</dbReference>
<dbReference type="EnsemblPlants" id="Ma03_t24220.1">
    <property type="protein sequence ID" value="Ma03_p24220.1"/>
    <property type="gene ID" value="Ma03_g24220"/>
</dbReference>
<evidence type="ECO:0000256" key="1">
    <source>
        <dbReference type="ARBA" id="ARBA00022679"/>
    </source>
</evidence>
<keyword evidence="3" id="KW-0067">ATP-binding</keyword>
<dbReference type="Gramene" id="Ma03_t24220.1">
    <property type="protein sequence ID" value="Ma03_p24220.1"/>
    <property type="gene ID" value="Ma03_g24220"/>
</dbReference>
<feature type="region of interest" description="Disordered" evidence="4">
    <location>
        <begin position="36"/>
        <end position="59"/>
    </location>
</feature>
<dbReference type="GO" id="GO:0004672">
    <property type="term" value="F:protein kinase activity"/>
    <property type="evidence" value="ECO:0000318"/>
    <property type="project" value="GO_Central"/>
</dbReference>
<proteinExistence type="predicted"/>
<dbReference type="AlphaFoldDB" id="A0A804IFP3"/>
<dbReference type="FunFam" id="1.10.510.10:FF:000495">
    <property type="entry name" value="calcium/calmodulin-regulated receptor-like kinase 1"/>
    <property type="match status" value="1"/>
</dbReference>
<keyword evidence="5" id="KW-1133">Transmembrane helix</keyword>
<keyword evidence="5" id="KW-0472">Membrane</keyword>
<evidence type="ECO:0000313" key="7">
    <source>
        <dbReference type="EMBL" id="CAG1851131.1"/>
    </source>
</evidence>
<dbReference type="GO" id="GO:0005886">
    <property type="term" value="C:plasma membrane"/>
    <property type="evidence" value="ECO:0000318"/>
    <property type="project" value="GO_Central"/>
</dbReference>
<dbReference type="FunFam" id="3.30.200.20:FF:000178">
    <property type="entry name" value="serine/threonine-protein kinase PBS1-like"/>
    <property type="match status" value="1"/>
</dbReference>
<evidence type="ECO:0000256" key="2">
    <source>
        <dbReference type="ARBA" id="ARBA00022741"/>
    </source>
</evidence>
<dbReference type="Pfam" id="PF07714">
    <property type="entry name" value="PK_Tyr_Ser-Thr"/>
    <property type="match status" value="1"/>
</dbReference>
<sequence>MKGVLSAELILELTMGVVICMLLVTGAKLWILPHKKRTQESPSHSDSKEGGPSWMKGTKRKKLPKYSFKDLKRATRNFETLIGQGAFGPVYKSQMPTGEIVAVKVLATNSKQGKKDFQTEVVLLGRLHHRNIVNLVGYCAEEGQHMLIYDYMTNGSLASQLYSEKHNVLSWDLRVNIALDVARGLEYLHDGVFPPVVHHDIKSSNILLDNFMRARVADFGLARVKMVGCRTSSVRGTFGYLDPEYISSRSLTRKSDVYSFGVLLFELITGRNPQQGLMEYVNLAASNAAGRFGWEEISDPRLDGAFDITELNDVAAVAYKCINQLSRNRPPIRDVVQTLYRISQASFRKHHCSRSSPFTAEVESLDIGPSKYHRSISEHHRVASFGTVLDLPDV</sequence>
<organism evidence="8 9">
    <name type="scientific">Musa acuminata subsp. malaccensis</name>
    <name type="common">Wild banana</name>
    <name type="synonym">Musa malaccensis</name>
    <dbReference type="NCBI Taxonomy" id="214687"/>
    <lineage>
        <taxon>Eukaryota</taxon>
        <taxon>Viridiplantae</taxon>
        <taxon>Streptophyta</taxon>
        <taxon>Embryophyta</taxon>
        <taxon>Tracheophyta</taxon>
        <taxon>Spermatophyta</taxon>
        <taxon>Magnoliopsida</taxon>
        <taxon>Liliopsida</taxon>
        <taxon>Zingiberales</taxon>
        <taxon>Musaceae</taxon>
        <taxon>Musa</taxon>
    </lineage>
</organism>
<dbReference type="PANTHER" id="PTHR47989:SF24">
    <property type="entry name" value="CALCIUM_CALMODULIN-REGULATED RECEPTOR-LIKE KINASE 1 ISOFORM X1"/>
    <property type="match status" value="1"/>
</dbReference>
<evidence type="ECO:0000256" key="3">
    <source>
        <dbReference type="ARBA" id="ARBA00022840"/>
    </source>
</evidence>
<dbReference type="InterPro" id="IPR008271">
    <property type="entry name" value="Ser/Thr_kinase_AS"/>
</dbReference>
<dbReference type="Gene3D" id="1.10.510.10">
    <property type="entry name" value="Transferase(Phosphotransferase) domain 1"/>
    <property type="match status" value="1"/>
</dbReference>
<dbReference type="GO" id="GO:0007165">
    <property type="term" value="P:signal transduction"/>
    <property type="evidence" value="ECO:0000318"/>
    <property type="project" value="GO_Central"/>
</dbReference>
<dbReference type="SMART" id="SM00220">
    <property type="entry name" value="S_TKc"/>
    <property type="match status" value="1"/>
</dbReference>
<reference evidence="7" key="1">
    <citation type="submission" date="2021-03" db="EMBL/GenBank/DDBJ databases">
        <authorList>
            <consortium name="Genoscope - CEA"/>
            <person name="William W."/>
        </authorList>
    </citation>
    <scope>NUCLEOTIDE SEQUENCE</scope>
    <source>
        <strain evidence="7">Doubled-haploid Pahang</strain>
    </source>
</reference>
<dbReference type="Proteomes" id="UP000012960">
    <property type="component" value="Unplaced"/>
</dbReference>
<evidence type="ECO:0000313" key="9">
    <source>
        <dbReference type="Proteomes" id="UP000012960"/>
    </source>
</evidence>
<keyword evidence="5" id="KW-0812">Transmembrane</keyword>
<dbReference type="PANTHER" id="PTHR47989">
    <property type="entry name" value="OS01G0750732 PROTEIN"/>
    <property type="match status" value="1"/>
</dbReference>
<feature type="domain" description="Protein kinase" evidence="6">
    <location>
        <begin position="76"/>
        <end position="347"/>
    </location>
</feature>
<name>A0A804IFP3_MUSAM</name>
<evidence type="ECO:0000259" key="6">
    <source>
        <dbReference type="PROSITE" id="PS50011"/>
    </source>
</evidence>
<dbReference type="PROSITE" id="PS50011">
    <property type="entry name" value="PROTEIN_KINASE_DOM"/>
    <property type="match status" value="1"/>
</dbReference>
<gene>
    <name evidence="7" type="ORF">GSMUA_194350.1</name>
</gene>
<dbReference type="InParanoid" id="A0A804IFP3"/>
<evidence type="ECO:0000313" key="8">
    <source>
        <dbReference type="EnsemblPlants" id="Ma03_p24220.1"/>
    </source>
</evidence>
<dbReference type="InterPro" id="IPR000719">
    <property type="entry name" value="Prot_kinase_dom"/>
</dbReference>
<feature type="transmembrane region" description="Helical" evidence="5">
    <location>
        <begin position="9"/>
        <end position="31"/>
    </location>
</feature>
<dbReference type="SUPFAM" id="SSF56112">
    <property type="entry name" value="Protein kinase-like (PK-like)"/>
    <property type="match status" value="1"/>
</dbReference>
<dbReference type="CDD" id="cd14066">
    <property type="entry name" value="STKc_IRAK"/>
    <property type="match status" value="1"/>
</dbReference>
<dbReference type="GO" id="GO:0005524">
    <property type="term" value="F:ATP binding"/>
    <property type="evidence" value="ECO:0007669"/>
    <property type="project" value="UniProtKB-KW"/>
</dbReference>
<reference evidence="8" key="2">
    <citation type="submission" date="2021-05" db="UniProtKB">
        <authorList>
            <consortium name="EnsemblPlants"/>
        </authorList>
    </citation>
    <scope>IDENTIFICATION</scope>
    <source>
        <strain evidence="8">subsp. malaccensis</strain>
    </source>
</reference>
<dbReference type="EMBL" id="HG996468">
    <property type="protein sequence ID" value="CAG1851131.1"/>
    <property type="molecule type" value="Genomic_DNA"/>
</dbReference>
<protein>
    <submittedName>
        <fullName evidence="7">(wild Malaysian banana) hypothetical protein</fullName>
    </submittedName>
</protein>
<dbReference type="InterPro" id="IPR001245">
    <property type="entry name" value="Ser-Thr/Tyr_kinase_cat_dom"/>
</dbReference>
<evidence type="ECO:0000256" key="4">
    <source>
        <dbReference type="SAM" id="MobiDB-lite"/>
    </source>
</evidence>
<keyword evidence="2" id="KW-0547">Nucleotide-binding</keyword>
<dbReference type="InterPro" id="IPR011009">
    <property type="entry name" value="Kinase-like_dom_sf"/>
</dbReference>
<dbReference type="OrthoDB" id="4062651at2759"/>
<accession>A0A804IFP3</accession>